<protein>
    <submittedName>
        <fullName evidence="2">Polysaccharide pyruvyl transferase family protein</fullName>
    </submittedName>
</protein>
<evidence type="ECO:0000313" key="2">
    <source>
        <dbReference type="EMBL" id="MCU6687217.1"/>
    </source>
</evidence>
<dbReference type="EMBL" id="JAOQJU010000015">
    <property type="protein sequence ID" value="MCU6687217.1"/>
    <property type="molecule type" value="Genomic_DNA"/>
</dbReference>
<organism evidence="2 3">
    <name type="scientific">Dorea acetigenes</name>
    <dbReference type="NCBI Taxonomy" id="2981787"/>
    <lineage>
        <taxon>Bacteria</taxon>
        <taxon>Bacillati</taxon>
        <taxon>Bacillota</taxon>
        <taxon>Clostridia</taxon>
        <taxon>Lachnospirales</taxon>
        <taxon>Lachnospiraceae</taxon>
        <taxon>Dorea</taxon>
    </lineage>
</organism>
<dbReference type="Proteomes" id="UP001652431">
    <property type="component" value="Unassembled WGS sequence"/>
</dbReference>
<name>A0ABT2RP88_9FIRM</name>
<dbReference type="GO" id="GO:0016740">
    <property type="term" value="F:transferase activity"/>
    <property type="evidence" value="ECO:0007669"/>
    <property type="project" value="UniProtKB-KW"/>
</dbReference>
<keyword evidence="2" id="KW-0808">Transferase</keyword>
<evidence type="ECO:0000259" key="1">
    <source>
        <dbReference type="Pfam" id="PF04230"/>
    </source>
</evidence>
<accession>A0ABT2RP88</accession>
<reference evidence="2 3" key="1">
    <citation type="journal article" date="2021" name="ISME Commun">
        <title>Automated analysis of genomic sequences facilitates high-throughput and comprehensive description of bacteria.</title>
        <authorList>
            <person name="Hitch T.C.A."/>
        </authorList>
    </citation>
    <scope>NUCLEOTIDE SEQUENCE [LARGE SCALE GENOMIC DNA]</scope>
    <source>
        <strain evidence="2 3">Sanger_03</strain>
    </source>
</reference>
<feature type="domain" description="Polysaccharide pyruvyl transferase" evidence="1">
    <location>
        <begin position="45"/>
        <end position="290"/>
    </location>
</feature>
<evidence type="ECO:0000313" key="3">
    <source>
        <dbReference type="Proteomes" id="UP001652431"/>
    </source>
</evidence>
<sequence>MELIEKLKALRREIQYQKKYGKKIRKARKENKKLYICLGSAVHGNLGDQALGLCRVEFLKYCGISNSDIIEYTTRDKMRYWLQICRETKESDIIVLRGGGYWGDLWIDGFEEILTYIKEFRNNKIIVFPQSVYFSDSKEGNALFQYSKLIVKEAPKLIIFARDIESYKLLKRCYPESLIEVVPDTVLSYRPKNLMKCNRKGVILCLRNDKEKNQSIDVNKIVIDNLKKEKIEYQFQDTSIDFSLQNLSDRREKLFELWNKMATAELVITDRLHGMIFATITGTPCIVFNNIDGKVGHQFKWIETLGYVFLVKSEEEFEHILHIALSISDVEYPLEDMLKKYTKLADALKM</sequence>
<comment type="caution">
    <text evidence="2">The sequence shown here is derived from an EMBL/GenBank/DDBJ whole genome shotgun (WGS) entry which is preliminary data.</text>
</comment>
<proteinExistence type="predicted"/>
<dbReference type="RefSeq" id="WP_158370752.1">
    <property type="nucleotide sequence ID" value="NZ_JAOQJU010000015.1"/>
</dbReference>
<keyword evidence="3" id="KW-1185">Reference proteome</keyword>
<dbReference type="Pfam" id="PF04230">
    <property type="entry name" value="PS_pyruv_trans"/>
    <property type="match status" value="1"/>
</dbReference>
<gene>
    <name evidence="2" type="ORF">OCV99_11825</name>
</gene>
<dbReference type="InterPro" id="IPR007345">
    <property type="entry name" value="Polysacch_pyruvyl_Trfase"/>
</dbReference>